<evidence type="ECO:0000256" key="1">
    <source>
        <dbReference type="ARBA" id="ARBA00010643"/>
    </source>
</evidence>
<dbReference type="PANTHER" id="PTHR43342">
    <property type="entry name" value="NADH-QUINONE OXIDOREDUCTASE, E SUBUNIT"/>
    <property type="match status" value="1"/>
</dbReference>
<dbReference type="Gene3D" id="3.40.30.10">
    <property type="entry name" value="Glutaredoxin"/>
    <property type="match status" value="1"/>
</dbReference>
<keyword evidence="3 7" id="KW-0479">Metal-binding</keyword>
<proteinExistence type="inferred from homology"/>
<evidence type="ECO:0000313" key="9">
    <source>
        <dbReference type="EMBL" id="SUA57897.1"/>
    </source>
</evidence>
<dbReference type="SUPFAM" id="SSF52833">
    <property type="entry name" value="Thioredoxin-like"/>
    <property type="match status" value="1"/>
</dbReference>
<evidence type="ECO:0000313" key="11">
    <source>
        <dbReference type="Proteomes" id="UP000594903"/>
    </source>
</evidence>
<dbReference type="AlphaFoldDB" id="A0A378XJ78"/>
<dbReference type="InterPro" id="IPR036249">
    <property type="entry name" value="Thioredoxin-like_sf"/>
</dbReference>
<evidence type="ECO:0000256" key="4">
    <source>
        <dbReference type="ARBA" id="ARBA00023004"/>
    </source>
</evidence>
<dbReference type="EMBL" id="UGSB01000001">
    <property type="protein sequence ID" value="SUA57897.1"/>
    <property type="molecule type" value="Genomic_DNA"/>
</dbReference>
<dbReference type="RefSeq" id="WP_018573405.1">
    <property type="nucleotide sequence ID" value="NZ_CP065725.1"/>
</dbReference>
<accession>A0A378XJ78</accession>
<evidence type="ECO:0000313" key="8">
    <source>
        <dbReference type="EMBL" id="QPT39890.1"/>
    </source>
</evidence>
<comment type="similarity">
    <text evidence="1">Belongs to the complex I 24 kDa subunit family.</text>
</comment>
<reference evidence="8 11" key="2">
    <citation type="submission" date="2020-12" db="EMBL/GenBank/DDBJ databases">
        <title>FDA dAtabase for Regulatory Grade micrObial Sequences (FDA-ARGOS): Supporting development and validation of Infectious Disease Dx tests.</title>
        <authorList>
            <person name="Sproer C."/>
            <person name="Gronow S."/>
            <person name="Severitt S."/>
            <person name="Schroder I."/>
            <person name="Tallon L."/>
            <person name="Sadzewicz L."/>
            <person name="Zhao X."/>
            <person name="Boylan J."/>
            <person name="Ott S."/>
            <person name="Bowen H."/>
            <person name="Vavikolanu K."/>
            <person name="Mehta A."/>
            <person name="Aluvathingal J."/>
            <person name="Nadendla S."/>
            <person name="Lowell S."/>
            <person name="Myers T."/>
            <person name="Yan Y."/>
            <person name="Sichtig H."/>
        </authorList>
    </citation>
    <scope>NUCLEOTIDE SEQUENCE [LARGE SCALE GENOMIC DNA]</scope>
    <source>
        <strain evidence="8 11">FDAARGOS_872</strain>
    </source>
</reference>
<dbReference type="InterPro" id="IPR002023">
    <property type="entry name" value="NuoE-like"/>
</dbReference>
<dbReference type="Proteomes" id="UP000594903">
    <property type="component" value="Chromosome"/>
</dbReference>
<comment type="cofactor">
    <cofactor evidence="7">
        <name>[2Fe-2S] cluster</name>
        <dbReference type="ChEBI" id="CHEBI:190135"/>
    </cofactor>
    <text evidence="7">Binds 1 [2Fe-2S] cluster.</text>
</comment>
<comment type="cofactor">
    <cofactor evidence="6">
        <name>[2Fe-2S] cluster</name>
        <dbReference type="ChEBI" id="CHEBI:190135"/>
    </cofactor>
</comment>
<evidence type="ECO:0000256" key="3">
    <source>
        <dbReference type="ARBA" id="ARBA00022723"/>
    </source>
</evidence>
<dbReference type="Gene3D" id="1.10.10.1590">
    <property type="entry name" value="NADH-quinone oxidoreductase subunit E"/>
    <property type="match status" value="1"/>
</dbReference>
<evidence type="ECO:0000256" key="7">
    <source>
        <dbReference type="PIRSR" id="PIRSR000216-1"/>
    </source>
</evidence>
<keyword evidence="4 7" id="KW-0408">Iron</keyword>
<name>A0A378XJ78_9BURK</name>
<keyword evidence="5 7" id="KW-0411">Iron-sulfur</keyword>
<sequence>MPINQPLNFQRNDKPLLKKILAEHQDKEGNLLPILHSIQDELGFIPQSLISPLAEALNLSFAEIHGVISFYSHFRTIAPKKVVIEICQAESCQSMGARQLKEELVNYLQKNKFDVTVENIYCLGLCAQSPAATINNKAIAKLTLDKIKTSVERALV</sequence>
<dbReference type="PIRSF" id="PIRSF000216">
    <property type="entry name" value="NADH_DH_24kDa"/>
    <property type="match status" value="1"/>
</dbReference>
<dbReference type="GO" id="GO:0016491">
    <property type="term" value="F:oxidoreductase activity"/>
    <property type="evidence" value="ECO:0007669"/>
    <property type="project" value="UniProtKB-KW"/>
</dbReference>
<dbReference type="GO" id="GO:0046872">
    <property type="term" value="F:metal ion binding"/>
    <property type="evidence" value="ECO:0007669"/>
    <property type="project" value="UniProtKB-KW"/>
</dbReference>
<dbReference type="EC" id="1.6.5.11" evidence="9"/>
<dbReference type="InterPro" id="IPR028431">
    <property type="entry name" value="NADP_DH_HndA-like"/>
</dbReference>
<keyword evidence="11" id="KW-1185">Reference proteome</keyword>
<keyword evidence="2 7" id="KW-0001">2Fe-2S</keyword>
<evidence type="ECO:0000256" key="6">
    <source>
        <dbReference type="ARBA" id="ARBA00034078"/>
    </source>
</evidence>
<protein>
    <submittedName>
        <fullName evidence="8">NAD(P)H-dependent oxidoreductase subunit E</fullName>
    </submittedName>
    <submittedName>
        <fullName evidence="9">NADH-quinone oxidoreductase subunit 2</fullName>
        <ecNumber evidence="9">1.6.5.11</ecNumber>
    </submittedName>
</protein>
<keyword evidence="9" id="KW-0560">Oxidoreductase</keyword>
<gene>
    <name evidence="9" type="primary">nqo2_2</name>
    <name evidence="8" type="ORF">I6G29_12370</name>
    <name evidence="9" type="ORF">NCTC11997_02548</name>
</gene>
<feature type="binding site" evidence="7">
    <location>
        <position position="122"/>
    </location>
    <ligand>
        <name>[2Fe-2S] cluster</name>
        <dbReference type="ChEBI" id="CHEBI:190135"/>
    </ligand>
</feature>
<evidence type="ECO:0000313" key="10">
    <source>
        <dbReference type="Proteomes" id="UP000254603"/>
    </source>
</evidence>
<dbReference type="EMBL" id="CP065725">
    <property type="protein sequence ID" value="QPT39890.1"/>
    <property type="molecule type" value="Genomic_DNA"/>
</dbReference>
<feature type="binding site" evidence="7">
    <location>
        <position position="87"/>
    </location>
    <ligand>
        <name>[2Fe-2S] cluster</name>
        <dbReference type="ChEBI" id="CHEBI:190135"/>
    </ligand>
</feature>
<reference evidence="9 10" key="1">
    <citation type="submission" date="2018-06" db="EMBL/GenBank/DDBJ databases">
        <authorList>
            <consortium name="Pathogen Informatics"/>
            <person name="Doyle S."/>
        </authorList>
    </citation>
    <scope>NUCLEOTIDE SEQUENCE [LARGE SCALE GENOMIC DNA]</scope>
    <source>
        <strain evidence="9 10">NCTC11997</strain>
    </source>
</reference>
<evidence type="ECO:0000256" key="2">
    <source>
        <dbReference type="ARBA" id="ARBA00022714"/>
    </source>
</evidence>
<feature type="binding site" evidence="7">
    <location>
        <position position="126"/>
    </location>
    <ligand>
        <name>[2Fe-2S] cluster</name>
        <dbReference type="ChEBI" id="CHEBI:190135"/>
    </ligand>
</feature>
<organism evidence="9 10">
    <name type="scientific">Oligella ureolytica</name>
    <dbReference type="NCBI Taxonomy" id="90244"/>
    <lineage>
        <taxon>Bacteria</taxon>
        <taxon>Pseudomonadati</taxon>
        <taxon>Pseudomonadota</taxon>
        <taxon>Betaproteobacteria</taxon>
        <taxon>Burkholderiales</taxon>
        <taxon>Alcaligenaceae</taxon>
        <taxon>Oligella</taxon>
    </lineage>
</organism>
<dbReference type="OrthoDB" id="9807941at2"/>
<dbReference type="GO" id="GO:0051537">
    <property type="term" value="F:2 iron, 2 sulfur cluster binding"/>
    <property type="evidence" value="ECO:0007669"/>
    <property type="project" value="UniProtKB-KW"/>
</dbReference>
<feature type="binding site" evidence="7">
    <location>
        <position position="92"/>
    </location>
    <ligand>
        <name>[2Fe-2S] cluster</name>
        <dbReference type="ChEBI" id="CHEBI:190135"/>
    </ligand>
</feature>
<dbReference type="PANTHER" id="PTHR43342:SF1">
    <property type="entry name" value="BIFURCATING [FEFE] HYDROGENASE GAMMA SUBUNIT"/>
    <property type="match status" value="1"/>
</dbReference>
<dbReference type="Proteomes" id="UP000254603">
    <property type="component" value="Unassembled WGS sequence"/>
</dbReference>
<dbReference type="InterPro" id="IPR041921">
    <property type="entry name" value="NuoE_N"/>
</dbReference>
<dbReference type="STRING" id="1122619.GCA_000373745_00226"/>
<dbReference type="Pfam" id="PF01257">
    <property type="entry name" value="2Fe-2S_thioredx"/>
    <property type="match status" value="1"/>
</dbReference>
<evidence type="ECO:0000256" key="5">
    <source>
        <dbReference type="ARBA" id="ARBA00023014"/>
    </source>
</evidence>